<evidence type="ECO:0000256" key="2">
    <source>
        <dbReference type="ARBA" id="ARBA00022723"/>
    </source>
</evidence>
<comment type="caution">
    <text evidence="9">The sequence shown here is derived from an EMBL/GenBank/DDBJ whole genome shotgun (WGS) entry which is preliminary data.</text>
</comment>
<dbReference type="Proteomes" id="UP000239685">
    <property type="component" value="Unassembled WGS sequence"/>
</dbReference>
<keyword evidence="7" id="KW-0234">DNA repair</keyword>
<dbReference type="RefSeq" id="WP_034963470.1">
    <property type="nucleotide sequence ID" value="NZ_CBCRTP010000001.1"/>
</dbReference>
<evidence type="ECO:0000256" key="3">
    <source>
        <dbReference type="ARBA" id="ARBA00022763"/>
    </source>
</evidence>
<dbReference type="InterPro" id="IPR051536">
    <property type="entry name" value="UDG_Type-4/5"/>
</dbReference>
<keyword evidence="1" id="KW-0004">4Fe-4S</keyword>
<keyword evidence="11" id="KW-1185">Reference proteome</keyword>
<dbReference type="EMBL" id="FAVB01000003">
    <property type="protein sequence ID" value="CUU84993.1"/>
    <property type="molecule type" value="Genomic_DNA"/>
</dbReference>
<evidence type="ECO:0000256" key="1">
    <source>
        <dbReference type="ARBA" id="ARBA00022485"/>
    </source>
</evidence>
<dbReference type="GO" id="GO:0097506">
    <property type="term" value="F:deaminated base DNA N-glycosylase activity"/>
    <property type="evidence" value="ECO:0007669"/>
    <property type="project" value="UniProtKB-ARBA"/>
</dbReference>
<evidence type="ECO:0000256" key="5">
    <source>
        <dbReference type="ARBA" id="ARBA00023004"/>
    </source>
</evidence>
<dbReference type="Gene3D" id="3.40.470.10">
    <property type="entry name" value="Uracil-DNA glycosylase-like domain"/>
    <property type="match status" value="1"/>
</dbReference>
<organism evidence="9 11">
    <name type="scientific">Campylobacter hyointestinalis subsp. hyointestinalis</name>
    <dbReference type="NCBI Taxonomy" id="91352"/>
    <lineage>
        <taxon>Bacteria</taxon>
        <taxon>Pseudomonadati</taxon>
        <taxon>Campylobacterota</taxon>
        <taxon>Epsilonproteobacteria</taxon>
        <taxon>Campylobacterales</taxon>
        <taxon>Campylobacteraceae</taxon>
        <taxon>Campylobacter</taxon>
    </lineage>
</organism>
<name>A0A0S4RZ93_CAMHY</name>
<dbReference type="AlphaFoldDB" id="A0A0S4RZ93"/>
<dbReference type="Proteomes" id="UP000052237">
    <property type="component" value="Unassembled WGS sequence"/>
</dbReference>
<feature type="domain" description="Uracil-DNA glycosylase-like" evidence="8">
    <location>
        <begin position="66"/>
        <end position="203"/>
    </location>
</feature>
<sequence length="207" mass="24135">MSSQNLLYSLYFYKALGYKFIDKNQIYNPKIEKNGFLNLDILNKDIKNCNLCELCKSRTHAVLGKGASNIMLVAKSPNSSSDKTGSAIDDELFKVLEEVNIDKKAVYFTFLIKCKTSGLDKELWYEQCKMYFEHELKLVRPKIIVTLGQETFFYITKCICAFESVRGGIFEFKDHFILPTYSHEWIKKNPSYMNDFKKDLEKLKGYE</sequence>
<dbReference type="InterPro" id="IPR005122">
    <property type="entry name" value="Uracil-DNA_glycosylase-like"/>
</dbReference>
<accession>A0A0S4RZ93</accession>
<keyword evidence="3" id="KW-0227">DNA damage</keyword>
<evidence type="ECO:0000256" key="6">
    <source>
        <dbReference type="ARBA" id="ARBA00023014"/>
    </source>
</evidence>
<dbReference type="PANTHER" id="PTHR33693">
    <property type="entry name" value="TYPE-5 URACIL-DNA GLYCOSYLASE"/>
    <property type="match status" value="1"/>
</dbReference>
<reference evidence="10 12" key="2">
    <citation type="submission" date="2017-06" db="EMBL/GenBank/DDBJ databases">
        <title>Updating the genomic taxonomy and epidemiology of Campylobacter hyointestinalis; discovery in New Zealand farmed ruminants.</title>
        <authorList>
            <person name="Wilkinson D.A."/>
            <person name="Fayaz A."/>
            <person name="Biggs P.J."/>
            <person name="Midwinter A.C."/>
        </authorList>
    </citation>
    <scope>NUCLEOTIDE SEQUENCE [LARGE SCALE GENOMIC DNA]</scope>
    <source>
        <strain evidence="10 12">S1614a</strain>
    </source>
</reference>
<proteinExistence type="predicted"/>
<reference evidence="9 11" key="1">
    <citation type="submission" date="2015-11" db="EMBL/GenBank/DDBJ databases">
        <authorList>
            <consortium name="Pathogen Informatics"/>
        </authorList>
    </citation>
    <scope>NUCLEOTIDE SEQUENCE [LARGE SCALE GENOMIC DNA]</scope>
    <source>
        <strain evidence="9 11">006A-0059</strain>
    </source>
</reference>
<evidence type="ECO:0000256" key="7">
    <source>
        <dbReference type="ARBA" id="ARBA00023204"/>
    </source>
</evidence>
<evidence type="ECO:0000313" key="12">
    <source>
        <dbReference type="Proteomes" id="UP000239685"/>
    </source>
</evidence>
<evidence type="ECO:0000313" key="9">
    <source>
        <dbReference type="EMBL" id="CUU84993.1"/>
    </source>
</evidence>
<keyword evidence="4" id="KW-0378">Hydrolase</keyword>
<evidence type="ECO:0000313" key="11">
    <source>
        <dbReference type="Proteomes" id="UP000052237"/>
    </source>
</evidence>
<dbReference type="SUPFAM" id="SSF52141">
    <property type="entry name" value="Uracil-DNA glycosylase-like"/>
    <property type="match status" value="1"/>
</dbReference>
<evidence type="ECO:0000259" key="8">
    <source>
        <dbReference type="Pfam" id="PF03167"/>
    </source>
</evidence>
<keyword evidence="5" id="KW-0408">Iron</keyword>
<dbReference type="InterPro" id="IPR036895">
    <property type="entry name" value="Uracil-DNA_glycosylase-like_sf"/>
</dbReference>
<keyword evidence="2" id="KW-0479">Metal-binding</keyword>
<dbReference type="EMBL" id="NIQP01000009">
    <property type="protein sequence ID" value="PPB71031.1"/>
    <property type="molecule type" value="Genomic_DNA"/>
</dbReference>
<gene>
    <name evidence="10" type="ORF">CDQ78_08125</name>
    <name evidence="9" type="ORF">ERS686654_01583</name>
</gene>
<accession>A0A855N5Z9</accession>
<evidence type="ECO:0000313" key="10">
    <source>
        <dbReference type="EMBL" id="PPB71031.1"/>
    </source>
</evidence>
<protein>
    <submittedName>
        <fullName evidence="9 10">Uracil-DNA glycosylase</fullName>
    </submittedName>
</protein>
<dbReference type="GeneID" id="29474409"/>
<evidence type="ECO:0000256" key="4">
    <source>
        <dbReference type="ARBA" id="ARBA00022801"/>
    </source>
</evidence>
<dbReference type="GO" id="GO:0051539">
    <property type="term" value="F:4 iron, 4 sulfur cluster binding"/>
    <property type="evidence" value="ECO:0007669"/>
    <property type="project" value="UniProtKB-KW"/>
</dbReference>
<dbReference type="PANTHER" id="PTHR33693:SF1">
    <property type="entry name" value="TYPE-4 URACIL-DNA GLYCOSYLASE"/>
    <property type="match status" value="1"/>
</dbReference>
<keyword evidence="6" id="KW-0411">Iron-sulfur</keyword>
<dbReference type="Pfam" id="PF03167">
    <property type="entry name" value="UDG"/>
    <property type="match status" value="1"/>
</dbReference>
<dbReference type="GO" id="GO:0006281">
    <property type="term" value="P:DNA repair"/>
    <property type="evidence" value="ECO:0007669"/>
    <property type="project" value="UniProtKB-KW"/>
</dbReference>
<dbReference type="GO" id="GO:0046872">
    <property type="term" value="F:metal ion binding"/>
    <property type="evidence" value="ECO:0007669"/>
    <property type="project" value="UniProtKB-KW"/>
</dbReference>